<dbReference type="AlphaFoldDB" id="A0A2N9L843"/>
<feature type="transmembrane region" description="Helical" evidence="1">
    <location>
        <begin position="140"/>
        <end position="163"/>
    </location>
</feature>
<dbReference type="InterPro" id="IPR025671">
    <property type="entry name" value="HXXEE"/>
</dbReference>
<accession>A0A2N9L843</accession>
<gene>
    <name evidence="2" type="ORF">SBA5_240055</name>
</gene>
<evidence type="ECO:0000313" key="2">
    <source>
        <dbReference type="EMBL" id="SPE19472.1"/>
    </source>
</evidence>
<dbReference type="Pfam" id="PF13787">
    <property type="entry name" value="HXXEE"/>
    <property type="match status" value="1"/>
</dbReference>
<protein>
    <recommendedName>
        <fullName evidence="4">HXXEE domain-containing protein</fullName>
    </recommendedName>
</protein>
<sequence length="166" mass="18174">MHPLYKLTAILFGVGVTLHNLEEAVYLPAWLRSNVTLFFEPNRKIYWFVTSLVSVVIWVPIVGVCFSPEGSRFQSVLSGFALVMVINAVIPHLAWSLLKHSYSPGTATGILFNLPLGVLLIRGQLSAVTASHAYVWRDAVLYALLLAVGTLGCLYGAHAILAVRKP</sequence>
<dbReference type="Proteomes" id="UP000239735">
    <property type="component" value="Unassembled WGS sequence"/>
</dbReference>
<evidence type="ECO:0008006" key="4">
    <source>
        <dbReference type="Google" id="ProtNLM"/>
    </source>
</evidence>
<keyword evidence="1" id="KW-0472">Membrane</keyword>
<feature type="transmembrane region" description="Helical" evidence="1">
    <location>
        <begin position="110"/>
        <end position="128"/>
    </location>
</feature>
<evidence type="ECO:0000256" key="1">
    <source>
        <dbReference type="SAM" id="Phobius"/>
    </source>
</evidence>
<feature type="transmembrane region" description="Helical" evidence="1">
    <location>
        <begin position="79"/>
        <end position="98"/>
    </location>
</feature>
<proteinExistence type="predicted"/>
<keyword evidence="1" id="KW-0812">Transmembrane</keyword>
<feature type="transmembrane region" description="Helical" evidence="1">
    <location>
        <begin position="45"/>
        <end position="67"/>
    </location>
</feature>
<dbReference type="OrthoDB" id="80411at2"/>
<evidence type="ECO:0000313" key="3">
    <source>
        <dbReference type="Proteomes" id="UP000239735"/>
    </source>
</evidence>
<reference evidence="3" key="1">
    <citation type="submission" date="2018-02" db="EMBL/GenBank/DDBJ databases">
        <authorList>
            <person name="Hausmann B."/>
        </authorList>
    </citation>
    <scope>NUCLEOTIDE SEQUENCE [LARGE SCALE GENOMIC DNA]</scope>
    <source>
        <strain evidence="3">Peat soil MAG SbA5</strain>
    </source>
</reference>
<keyword evidence="1" id="KW-1133">Transmembrane helix</keyword>
<organism evidence="2 3">
    <name type="scientific">Candidatus Sulfuritelmatomonas gaucii</name>
    <dbReference type="NCBI Taxonomy" id="2043161"/>
    <lineage>
        <taxon>Bacteria</taxon>
        <taxon>Pseudomonadati</taxon>
        <taxon>Acidobacteriota</taxon>
        <taxon>Terriglobia</taxon>
        <taxon>Terriglobales</taxon>
        <taxon>Acidobacteriaceae</taxon>
        <taxon>Candidatus Sulfuritelmatomonas</taxon>
    </lineage>
</organism>
<dbReference type="EMBL" id="OKRB01000080">
    <property type="protein sequence ID" value="SPE19472.1"/>
    <property type="molecule type" value="Genomic_DNA"/>
</dbReference>
<name>A0A2N9L843_9BACT</name>